<proteinExistence type="predicted"/>
<dbReference type="Proteomes" id="UP000887159">
    <property type="component" value="Unassembled WGS sequence"/>
</dbReference>
<organism evidence="1 2">
    <name type="scientific">Trichonephila clavipes</name>
    <name type="common">Golden silk orbweaver</name>
    <name type="synonym">Nephila clavipes</name>
    <dbReference type="NCBI Taxonomy" id="2585209"/>
    <lineage>
        <taxon>Eukaryota</taxon>
        <taxon>Metazoa</taxon>
        <taxon>Ecdysozoa</taxon>
        <taxon>Arthropoda</taxon>
        <taxon>Chelicerata</taxon>
        <taxon>Arachnida</taxon>
        <taxon>Araneae</taxon>
        <taxon>Araneomorphae</taxon>
        <taxon>Entelegynae</taxon>
        <taxon>Araneoidea</taxon>
        <taxon>Nephilidae</taxon>
        <taxon>Trichonephila</taxon>
    </lineage>
</organism>
<name>A0A8X6T5X2_TRICX</name>
<accession>A0A8X6T5X2</accession>
<gene>
    <name evidence="1" type="ORF">TNCV_3990051</name>
</gene>
<evidence type="ECO:0000313" key="2">
    <source>
        <dbReference type="Proteomes" id="UP000887159"/>
    </source>
</evidence>
<protein>
    <submittedName>
        <fullName evidence="1">Uncharacterized protein</fullName>
    </submittedName>
</protein>
<keyword evidence="2" id="KW-1185">Reference proteome</keyword>
<comment type="caution">
    <text evidence="1">The sequence shown here is derived from an EMBL/GenBank/DDBJ whole genome shotgun (WGS) entry which is preliminary data.</text>
</comment>
<dbReference type="EMBL" id="BMAU01021357">
    <property type="protein sequence ID" value="GFY20961.1"/>
    <property type="molecule type" value="Genomic_DNA"/>
</dbReference>
<evidence type="ECO:0000313" key="1">
    <source>
        <dbReference type="EMBL" id="GFY20961.1"/>
    </source>
</evidence>
<sequence length="82" mass="9005">MHSGIRLLNNVPPHTKIPLAQICRFLLHRRGKLEVSSGGSSMVTSSTERDLPAVDSIQKRVLSPGRMAKATTDQRCLPRIAT</sequence>
<dbReference type="AlphaFoldDB" id="A0A8X6T5X2"/>
<reference evidence="1" key="1">
    <citation type="submission" date="2020-08" db="EMBL/GenBank/DDBJ databases">
        <title>Multicomponent nature underlies the extraordinary mechanical properties of spider dragline silk.</title>
        <authorList>
            <person name="Kono N."/>
            <person name="Nakamura H."/>
            <person name="Mori M."/>
            <person name="Yoshida Y."/>
            <person name="Ohtoshi R."/>
            <person name="Malay A.D."/>
            <person name="Moran D.A.P."/>
            <person name="Tomita M."/>
            <person name="Numata K."/>
            <person name="Arakawa K."/>
        </authorList>
    </citation>
    <scope>NUCLEOTIDE SEQUENCE</scope>
</reference>